<keyword evidence="1" id="KW-1133">Transmembrane helix</keyword>
<evidence type="ECO:0000313" key="3">
    <source>
        <dbReference type="EMBL" id="RJP19911.1"/>
    </source>
</evidence>
<keyword evidence="1" id="KW-0472">Membrane</keyword>
<keyword evidence="1" id="KW-0812">Transmembrane</keyword>
<protein>
    <submittedName>
        <fullName evidence="3">CPBP family intramembrane metalloprotease</fullName>
    </submittedName>
</protein>
<dbReference type="InterPro" id="IPR003675">
    <property type="entry name" value="Rce1/LyrA-like_dom"/>
</dbReference>
<accession>A0A3A4NWF0</accession>
<reference evidence="3 4" key="1">
    <citation type="journal article" date="2017" name="ISME J.">
        <title>Energy and carbon metabolisms in a deep terrestrial subsurface fluid microbial community.</title>
        <authorList>
            <person name="Momper L."/>
            <person name="Jungbluth S.P."/>
            <person name="Lee M.D."/>
            <person name="Amend J.P."/>
        </authorList>
    </citation>
    <scope>NUCLEOTIDE SEQUENCE [LARGE SCALE GENOMIC DNA]</scope>
    <source>
        <strain evidence="3">SURF_5</strain>
    </source>
</reference>
<evidence type="ECO:0000259" key="2">
    <source>
        <dbReference type="Pfam" id="PF02517"/>
    </source>
</evidence>
<dbReference type="GO" id="GO:0080120">
    <property type="term" value="P:CAAX-box protein maturation"/>
    <property type="evidence" value="ECO:0007669"/>
    <property type="project" value="UniProtKB-ARBA"/>
</dbReference>
<evidence type="ECO:0000313" key="4">
    <source>
        <dbReference type="Proteomes" id="UP000265882"/>
    </source>
</evidence>
<gene>
    <name evidence="3" type="ORF">C4520_11980</name>
</gene>
<dbReference type="GO" id="GO:0006508">
    <property type="term" value="P:proteolysis"/>
    <property type="evidence" value="ECO:0007669"/>
    <property type="project" value="UniProtKB-KW"/>
</dbReference>
<feature type="domain" description="CAAX prenyl protease 2/Lysostaphin resistance protein A-like" evidence="2">
    <location>
        <begin position="136"/>
        <end position="225"/>
    </location>
</feature>
<dbReference type="AlphaFoldDB" id="A0A3A4NWF0"/>
<keyword evidence="3" id="KW-0645">Protease</keyword>
<dbReference type="PANTHER" id="PTHR36435:SF1">
    <property type="entry name" value="CAAX AMINO TERMINAL PROTEASE FAMILY PROTEIN"/>
    <property type="match status" value="1"/>
</dbReference>
<dbReference type="EMBL" id="QZKU01000083">
    <property type="protein sequence ID" value="RJP19911.1"/>
    <property type="molecule type" value="Genomic_DNA"/>
</dbReference>
<dbReference type="Pfam" id="PF02517">
    <property type="entry name" value="Rce1-like"/>
    <property type="match status" value="1"/>
</dbReference>
<feature type="transmembrane region" description="Helical" evidence="1">
    <location>
        <begin position="165"/>
        <end position="183"/>
    </location>
</feature>
<feature type="transmembrane region" description="Helical" evidence="1">
    <location>
        <begin position="189"/>
        <end position="208"/>
    </location>
</feature>
<sequence length="234" mass="25618">MDDNGFNLASGLQPDSRKQLLEVSVFLFLIFPSLIISLLVSQRQMMDFPVLAVSAILRDLALMALVFYFIWSNGEPMRRIGFTYRNVRTEVVLGVVLYVPFLLLISALQNVLIEAGLSAPPESLPAYLKPEGVGEYFLALVLVTVVAVSEEVIFRGYLILRFANVTGNLLLAALQSAVIFSLGHGYEGSAGVVSVGAMGLIFAGVYLWRMSLVAPIVMHFLQDFIGIIVAPLFT</sequence>
<dbReference type="Proteomes" id="UP000265882">
    <property type="component" value="Unassembled WGS sequence"/>
</dbReference>
<dbReference type="GO" id="GO:0008237">
    <property type="term" value="F:metallopeptidase activity"/>
    <property type="evidence" value="ECO:0007669"/>
    <property type="project" value="UniProtKB-KW"/>
</dbReference>
<proteinExistence type="predicted"/>
<feature type="transmembrane region" description="Helical" evidence="1">
    <location>
        <begin position="133"/>
        <end position="153"/>
    </location>
</feature>
<comment type="caution">
    <text evidence="3">The sequence shown here is derived from an EMBL/GenBank/DDBJ whole genome shotgun (WGS) entry which is preliminary data.</text>
</comment>
<dbReference type="GO" id="GO:0004175">
    <property type="term" value="F:endopeptidase activity"/>
    <property type="evidence" value="ECO:0007669"/>
    <property type="project" value="UniProtKB-ARBA"/>
</dbReference>
<dbReference type="PANTHER" id="PTHR36435">
    <property type="entry name" value="SLR1288 PROTEIN"/>
    <property type="match status" value="1"/>
</dbReference>
<keyword evidence="3" id="KW-0378">Hydrolase</keyword>
<keyword evidence="3" id="KW-0482">Metalloprotease</keyword>
<feature type="transmembrane region" description="Helical" evidence="1">
    <location>
        <begin position="20"/>
        <end position="42"/>
    </location>
</feature>
<evidence type="ECO:0000256" key="1">
    <source>
        <dbReference type="SAM" id="Phobius"/>
    </source>
</evidence>
<organism evidence="3 4">
    <name type="scientific">Abyssobacteria bacterium (strain SURF_5)</name>
    <dbReference type="NCBI Taxonomy" id="2093360"/>
    <lineage>
        <taxon>Bacteria</taxon>
        <taxon>Pseudomonadati</taxon>
        <taxon>Candidatus Hydrogenedentota</taxon>
        <taxon>Candidatus Abyssobacteria</taxon>
    </lineage>
</organism>
<feature type="transmembrane region" description="Helical" evidence="1">
    <location>
        <begin position="91"/>
        <end position="113"/>
    </location>
</feature>
<name>A0A3A4NWF0_ABYX5</name>
<feature type="transmembrane region" description="Helical" evidence="1">
    <location>
        <begin position="48"/>
        <end position="71"/>
    </location>
</feature>
<dbReference type="InterPro" id="IPR052710">
    <property type="entry name" value="CAAX_protease"/>
</dbReference>